<reference evidence="1" key="1">
    <citation type="submission" date="2022-01" db="EMBL/GenBank/DDBJ databases">
        <authorList>
            <person name="Criscuolo A."/>
        </authorList>
    </citation>
    <scope>NUCLEOTIDE SEQUENCE</scope>
    <source>
        <strain evidence="1">CIP111893</strain>
    </source>
</reference>
<name>A0ABM9CMD9_9BACL</name>
<dbReference type="Proteomes" id="UP000838686">
    <property type="component" value="Unassembled WGS sequence"/>
</dbReference>
<proteinExistence type="predicted"/>
<gene>
    <name evidence="1" type="ORF">PAECIP111893_04099</name>
</gene>
<dbReference type="EMBL" id="CAKMMF010000026">
    <property type="protein sequence ID" value="CAH1216334.1"/>
    <property type="molecule type" value="Genomic_DNA"/>
</dbReference>
<sequence length="320" mass="36223">MGAVLLSELQMKAESRSYVDAMHGILAHGGWTTLAKPMLSGMSVTGFRFTVNRKLAADSSTVYNWMAENFLAADFLGITSSQQAGYSFDVTFPLYQKRAVSVIKRSIDHGMGAVFWKDGFVIAAGYDDERSELYYLDGSNDEHQIVPYADFGINRSPYWYYQVFDSRIELDELAVYKESCIQAIYKWETHDPMLPESHYACGRSAYDAIIHALRTGDYDRAGARQVFNDYAASKRDVQLYVDTLQGIWPQLSAAAACYTRLSQLFAEIVGITDSAEETASEAEWIRLVMDARQTEEQAIQSMESFMRETIDNRYNDIALR</sequence>
<dbReference type="RefSeq" id="WP_236344428.1">
    <property type="nucleotide sequence ID" value="NZ_CAKMMF010000026.1"/>
</dbReference>
<keyword evidence="2" id="KW-1185">Reference proteome</keyword>
<accession>A0ABM9CMD9</accession>
<evidence type="ECO:0000313" key="2">
    <source>
        <dbReference type="Proteomes" id="UP000838686"/>
    </source>
</evidence>
<comment type="caution">
    <text evidence="1">The sequence shown here is derived from an EMBL/GenBank/DDBJ whole genome shotgun (WGS) entry which is preliminary data.</text>
</comment>
<evidence type="ECO:0000313" key="1">
    <source>
        <dbReference type="EMBL" id="CAH1216334.1"/>
    </source>
</evidence>
<protein>
    <submittedName>
        <fullName evidence="1">Uncharacterized protein</fullName>
    </submittedName>
</protein>
<organism evidence="1 2">
    <name type="scientific">Paenibacillus plantiphilus</name>
    <dbReference type="NCBI Taxonomy" id="2905650"/>
    <lineage>
        <taxon>Bacteria</taxon>
        <taxon>Bacillati</taxon>
        <taxon>Bacillota</taxon>
        <taxon>Bacilli</taxon>
        <taxon>Bacillales</taxon>
        <taxon>Paenibacillaceae</taxon>
        <taxon>Paenibacillus</taxon>
    </lineage>
</organism>